<dbReference type="SUPFAM" id="SSF47413">
    <property type="entry name" value="lambda repressor-like DNA-binding domains"/>
    <property type="match status" value="1"/>
</dbReference>
<reference evidence="3 4" key="1">
    <citation type="submission" date="2023-10" db="EMBL/GenBank/DDBJ databases">
        <title>Virgibacillus soli CC-YMP-6 genome.</title>
        <authorList>
            <person name="Miliotis G."/>
            <person name="Sengupta P."/>
            <person name="Hameed A."/>
            <person name="Chuvochina M."/>
            <person name="Mcdonagh F."/>
            <person name="Simpson A.C."/>
            <person name="Singh N.K."/>
            <person name="Rekha P.D."/>
            <person name="Raman K."/>
            <person name="Hugenholtz P."/>
            <person name="Venkateswaran K."/>
        </authorList>
    </citation>
    <scope>NUCLEOTIDE SEQUENCE [LARGE SCALE GENOMIC DNA]</scope>
    <source>
        <strain evidence="3 4">CC-YMP-6</strain>
    </source>
</reference>
<feature type="domain" description="HTH cro/C1-type" evidence="2">
    <location>
        <begin position="10"/>
        <end position="64"/>
    </location>
</feature>
<dbReference type="Gene3D" id="1.10.260.40">
    <property type="entry name" value="lambda repressor-like DNA-binding domains"/>
    <property type="match status" value="1"/>
</dbReference>
<dbReference type="Pfam" id="PF01381">
    <property type="entry name" value="HTH_3"/>
    <property type="match status" value="1"/>
</dbReference>
<keyword evidence="1" id="KW-0238">DNA-binding</keyword>
<dbReference type="RefSeq" id="WP_320380882.1">
    <property type="nucleotide sequence ID" value="NZ_JAWDIQ010000003.1"/>
</dbReference>
<dbReference type="InterPro" id="IPR010982">
    <property type="entry name" value="Lambda_DNA-bd_dom_sf"/>
</dbReference>
<dbReference type="InterPro" id="IPR001387">
    <property type="entry name" value="Cro/C1-type_HTH"/>
</dbReference>
<evidence type="ECO:0000256" key="1">
    <source>
        <dbReference type="ARBA" id="ARBA00023125"/>
    </source>
</evidence>
<dbReference type="PROSITE" id="PS50943">
    <property type="entry name" value="HTH_CROC1"/>
    <property type="match status" value="1"/>
</dbReference>
<organism evidence="3 4">
    <name type="scientific">Paracerasibacillus soli</name>
    <dbReference type="NCBI Taxonomy" id="480284"/>
    <lineage>
        <taxon>Bacteria</taxon>
        <taxon>Bacillati</taxon>
        <taxon>Bacillota</taxon>
        <taxon>Bacilli</taxon>
        <taxon>Bacillales</taxon>
        <taxon>Bacillaceae</taxon>
        <taxon>Paracerasibacillus</taxon>
    </lineage>
</organism>
<comment type="caution">
    <text evidence="3">The sequence shown here is derived from an EMBL/GenBank/DDBJ whole genome shotgun (WGS) entry which is preliminary data.</text>
</comment>
<sequence length="69" mass="8004">MESKRLGLRIKAFRKLKRYTQKEFADKLHVSLSILGKVERGMMEPSPSLLETIAQVLEIDVKEIMQTDK</sequence>
<dbReference type="PANTHER" id="PTHR46797:SF1">
    <property type="entry name" value="METHYLPHOSPHONATE SYNTHASE"/>
    <property type="match status" value="1"/>
</dbReference>
<evidence type="ECO:0000313" key="4">
    <source>
        <dbReference type="Proteomes" id="UP001275315"/>
    </source>
</evidence>
<dbReference type="CDD" id="cd00093">
    <property type="entry name" value="HTH_XRE"/>
    <property type="match status" value="1"/>
</dbReference>
<keyword evidence="4" id="KW-1185">Reference proteome</keyword>
<dbReference type="EMBL" id="JAWDIQ010000003">
    <property type="protein sequence ID" value="MDY0410022.1"/>
    <property type="molecule type" value="Genomic_DNA"/>
</dbReference>
<dbReference type="PANTHER" id="PTHR46797">
    <property type="entry name" value="HTH-TYPE TRANSCRIPTIONAL REGULATOR"/>
    <property type="match status" value="1"/>
</dbReference>
<dbReference type="SMART" id="SM00530">
    <property type="entry name" value="HTH_XRE"/>
    <property type="match status" value="1"/>
</dbReference>
<protein>
    <submittedName>
        <fullName evidence="3">Helix-turn-helix transcriptional regulator</fullName>
    </submittedName>
</protein>
<proteinExistence type="predicted"/>
<dbReference type="Proteomes" id="UP001275315">
    <property type="component" value="Unassembled WGS sequence"/>
</dbReference>
<dbReference type="InterPro" id="IPR050807">
    <property type="entry name" value="TransReg_Diox_bact_type"/>
</dbReference>
<gene>
    <name evidence="3" type="ORF">RWD45_17380</name>
</gene>
<evidence type="ECO:0000259" key="2">
    <source>
        <dbReference type="PROSITE" id="PS50943"/>
    </source>
</evidence>
<accession>A0ABU5CW26</accession>
<name>A0ABU5CW26_9BACI</name>
<evidence type="ECO:0000313" key="3">
    <source>
        <dbReference type="EMBL" id="MDY0410022.1"/>
    </source>
</evidence>